<protein>
    <submittedName>
        <fullName evidence="1">Uncharacterized protein</fullName>
    </submittedName>
</protein>
<dbReference type="EMBL" id="JBGMEH010000006">
    <property type="protein sequence ID" value="MFO3716387.1"/>
    <property type="molecule type" value="Genomic_DNA"/>
</dbReference>
<name>A0ABW9MX29_9FIRM</name>
<keyword evidence="2" id="KW-1185">Reference proteome</keyword>
<evidence type="ECO:0000313" key="2">
    <source>
        <dbReference type="Proteomes" id="UP001638015"/>
    </source>
</evidence>
<accession>A0ABW9MX29</accession>
<evidence type="ECO:0000313" key="1">
    <source>
        <dbReference type="EMBL" id="MFO3716387.1"/>
    </source>
</evidence>
<sequence>MTDLRKKVSDYYSKITTEDEGEMQTNICSCASDAMPDYLKEIRKELPDEIITRFYGCGSPKPKAIEGNIGSISADDGEGSEVCC</sequence>
<organism evidence="1 2">
    <name type="scientific">Anaerococcus cruorum</name>
    <dbReference type="NCBI Taxonomy" id="3115617"/>
    <lineage>
        <taxon>Bacteria</taxon>
        <taxon>Bacillati</taxon>
        <taxon>Bacillota</taxon>
        <taxon>Tissierellia</taxon>
        <taxon>Tissierellales</taxon>
        <taxon>Peptoniphilaceae</taxon>
        <taxon>Anaerococcus</taxon>
    </lineage>
</organism>
<proteinExistence type="predicted"/>
<comment type="caution">
    <text evidence="1">The sequence shown here is derived from an EMBL/GenBank/DDBJ whole genome shotgun (WGS) entry which is preliminary data.</text>
</comment>
<gene>
    <name evidence="1" type="ORF">ACCQ40_06250</name>
</gene>
<reference evidence="1 2" key="1">
    <citation type="journal article" date="2025" name="Anaerobe">
        <title>Description of Anaerococcus kampingiae sp. nov., Anaerococcus groningensis sp. nov., Anaerococcus martiniensis sp. nov., and Anaerococcus cruorum sp. nov., isolated from human clinical specimens.</title>
        <authorList>
            <person name="Boiten K.E."/>
            <person name="Meijer J."/>
            <person name="van Wezel E.M."/>
            <person name="Veloo A.C.M."/>
        </authorList>
    </citation>
    <scope>NUCLEOTIDE SEQUENCE [LARGE SCALE GENOMIC DNA]</scope>
    <source>
        <strain evidence="1 2">ENR1039</strain>
    </source>
</reference>
<dbReference type="Proteomes" id="UP001638015">
    <property type="component" value="Unassembled WGS sequence"/>
</dbReference>
<dbReference type="RefSeq" id="WP_410033058.1">
    <property type="nucleotide sequence ID" value="NZ_JBGMEH010000006.1"/>
</dbReference>